<feature type="domain" description="F-box/LRR-repeat protein 15-like leucin rich repeat" evidence="2">
    <location>
        <begin position="225"/>
        <end position="311"/>
    </location>
</feature>
<gene>
    <name evidence="3" type="ORF">Cvel_12249</name>
</gene>
<dbReference type="SMART" id="SM00367">
    <property type="entry name" value="LRR_CC"/>
    <property type="match status" value="5"/>
</dbReference>
<organism evidence="3">
    <name type="scientific">Chromera velia CCMP2878</name>
    <dbReference type="NCBI Taxonomy" id="1169474"/>
    <lineage>
        <taxon>Eukaryota</taxon>
        <taxon>Sar</taxon>
        <taxon>Alveolata</taxon>
        <taxon>Colpodellida</taxon>
        <taxon>Chromeraceae</taxon>
        <taxon>Chromera</taxon>
    </lineage>
</organism>
<dbReference type="VEuPathDB" id="CryptoDB:Cvel_12249"/>
<feature type="compositionally biased region" description="Basic residues" evidence="1">
    <location>
        <begin position="499"/>
        <end position="515"/>
    </location>
</feature>
<accession>A0A0G4I9F2</accession>
<proteinExistence type="predicted"/>
<evidence type="ECO:0000259" key="2">
    <source>
        <dbReference type="Pfam" id="PF25372"/>
    </source>
</evidence>
<feature type="region of interest" description="Disordered" evidence="1">
    <location>
        <begin position="32"/>
        <end position="70"/>
    </location>
</feature>
<dbReference type="Pfam" id="PF25372">
    <property type="entry name" value="DUF7885"/>
    <property type="match status" value="1"/>
</dbReference>
<evidence type="ECO:0000313" key="3">
    <source>
        <dbReference type="EMBL" id="CEM53784.1"/>
    </source>
</evidence>
<dbReference type="InterPro" id="IPR006553">
    <property type="entry name" value="Leu-rich_rpt_Cys-con_subtyp"/>
</dbReference>
<protein>
    <recommendedName>
        <fullName evidence="2">F-box/LRR-repeat protein 15-like leucin rich repeat domain-containing protein</fullName>
    </recommendedName>
</protein>
<name>A0A0G4I9F2_9ALVE</name>
<dbReference type="InterPro" id="IPR032675">
    <property type="entry name" value="LRR_dom_sf"/>
</dbReference>
<dbReference type="EMBL" id="CDMZ01005725">
    <property type="protein sequence ID" value="CEM53784.1"/>
    <property type="molecule type" value="Genomic_DNA"/>
</dbReference>
<reference evidence="3" key="1">
    <citation type="submission" date="2014-11" db="EMBL/GenBank/DDBJ databases">
        <authorList>
            <person name="Otto D Thomas"/>
            <person name="Naeem Raeece"/>
        </authorList>
    </citation>
    <scope>NUCLEOTIDE SEQUENCE</scope>
</reference>
<dbReference type="InterPro" id="IPR057207">
    <property type="entry name" value="FBXL15_LRR"/>
</dbReference>
<dbReference type="SUPFAM" id="SSF52047">
    <property type="entry name" value="RNI-like"/>
    <property type="match status" value="1"/>
</dbReference>
<feature type="region of interest" description="Disordered" evidence="1">
    <location>
        <begin position="474"/>
        <end position="515"/>
    </location>
</feature>
<sequence>MLSAQSRVAPIPAPSLPICTEQRLDPKGWAKKYKLPMHGGTTQDTSNATGGMQEESSEETSNDRVAPPRNPAIDRVTAFAQATRAHISRAKRKEEREVKRKEKRRQMGTVASAFSSMMTGGDQSSDASSEVTEPDRVDEGFLDTQGLAGCVRPNVEVRRLDLRHHVWLGPDFFEHLHANVPPRCVRDLRLGRCAVTSPALESLLHEDVCGSSLRVLDLSGCILVEDLSPLLECTGLRKLCLSLLSDAVTDEFLSSLAEVAGGLQALDLSYCTEVTDEGLKGLARGLVALVNLNLRGCTGVTDKGLVALASVNPLVSDLDVSLLHKEAVTDGGLADVVKSFKRLLKVDVSSTQAGGRSVQMINRYCKMVQEVRRSVRAARCPSLDGSAVSQLVKSVIGPRLLHLDISACSEVTPESILDVVNHAPSLNSLNVSMCPLITEAFIKALIDGSAFAAPPAEEKAPLDPSTFKPLRKSLRLDWSRSAPSNPKDLGLRLPNPPPSKKKKKGKGKDKKGKKK</sequence>
<feature type="compositionally biased region" description="Polar residues" evidence="1">
    <location>
        <begin position="40"/>
        <end position="50"/>
    </location>
</feature>
<feature type="region of interest" description="Disordered" evidence="1">
    <location>
        <begin position="84"/>
        <end position="107"/>
    </location>
</feature>
<dbReference type="Gene3D" id="3.80.10.10">
    <property type="entry name" value="Ribonuclease Inhibitor"/>
    <property type="match status" value="2"/>
</dbReference>
<dbReference type="GO" id="GO:0031146">
    <property type="term" value="P:SCF-dependent proteasomal ubiquitin-dependent protein catabolic process"/>
    <property type="evidence" value="ECO:0007669"/>
    <property type="project" value="TreeGrafter"/>
</dbReference>
<dbReference type="PANTHER" id="PTHR13318">
    <property type="entry name" value="PARTNER OF PAIRED, ISOFORM B-RELATED"/>
    <property type="match status" value="1"/>
</dbReference>
<evidence type="ECO:0000256" key="1">
    <source>
        <dbReference type="SAM" id="MobiDB-lite"/>
    </source>
</evidence>
<dbReference type="AlphaFoldDB" id="A0A0G4I9F2"/>
<dbReference type="GO" id="GO:0019005">
    <property type="term" value="C:SCF ubiquitin ligase complex"/>
    <property type="evidence" value="ECO:0007669"/>
    <property type="project" value="TreeGrafter"/>
</dbReference>